<dbReference type="InterPro" id="IPR043129">
    <property type="entry name" value="ATPase_NBD"/>
</dbReference>
<dbReference type="RefSeq" id="WP_050001983.1">
    <property type="nucleotide sequence ID" value="NZ_CP008887.1"/>
</dbReference>
<evidence type="ECO:0000313" key="2">
    <source>
        <dbReference type="Proteomes" id="UP000029980"/>
    </source>
</evidence>
<accession>A0A097QR89</accession>
<dbReference type="PIRSF" id="PIRSF009433">
    <property type="entry name" value="DUF1464"/>
    <property type="match status" value="1"/>
</dbReference>
<organism evidence="1 2">
    <name type="scientific">Thermococcus eurythermalis</name>
    <dbReference type="NCBI Taxonomy" id="1505907"/>
    <lineage>
        <taxon>Archaea</taxon>
        <taxon>Methanobacteriati</taxon>
        <taxon>Methanobacteriota</taxon>
        <taxon>Thermococci</taxon>
        <taxon>Thermococcales</taxon>
        <taxon>Thermococcaceae</taxon>
        <taxon>Thermococcus</taxon>
    </lineage>
</organism>
<sequence>MRVIGVDPGTKSFDVIGLEDGKIKLDLSFPSEVVAEDPGRIVKAIEDFNAEVIIGPSGYGVPLKHISELTERDRFEMTLVREEEMKEIPVLLGLQEMVGQMAEKGMNVWFIPGVIHLPTVPEWRKYNRVDMGTADKMAITVLGIYDQAKRLGIEYSDVSFVLLEVGFGYNYAGAVKGGKIVDGIGGTIFPGPAYVNSGALDGEVAYLMGRIKKWHLFWGGATVIAANEILPPEEFARRLDEEPFSKAWEAMKDGFIKAVASELAVVGNAQEIILSGRLMRIDELRKDVEDTFEELFDLPVVRQRGLEGKAKEAAQGSAIIGDGLAGGQFMELVEHVEIKKSRGSVLDYVKLPLSV</sequence>
<dbReference type="OrthoDB" id="146520at2157"/>
<dbReference type="SUPFAM" id="SSF53067">
    <property type="entry name" value="Actin-like ATPase domain"/>
    <property type="match status" value="1"/>
</dbReference>
<dbReference type="HOGENOM" id="CLU_075234_0_0_2"/>
<dbReference type="Pfam" id="PF07318">
    <property type="entry name" value="DUF1464"/>
    <property type="match status" value="1"/>
</dbReference>
<name>A0A097QR89_9EURY</name>
<gene>
    <name evidence="1" type="ORF">TEU_00835</name>
</gene>
<dbReference type="EMBL" id="CP008887">
    <property type="protein sequence ID" value="AIU68999.1"/>
    <property type="molecule type" value="Genomic_DNA"/>
</dbReference>
<dbReference type="InterPro" id="IPR009927">
    <property type="entry name" value="DUF1464"/>
</dbReference>
<keyword evidence="2" id="KW-1185">Reference proteome</keyword>
<dbReference type="Proteomes" id="UP000029980">
    <property type="component" value="Chromosome"/>
</dbReference>
<dbReference type="KEGG" id="teu:TEU_00835"/>
<proteinExistence type="predicted"/>
<reference evidence="1 2" key="1">
    <citation type="journal article" date="2015" name="Int. J. Syst. Evol. Microbiol.">
        <title>Thermococcus eurythermalis sp. nov., a conditional piezophilic hyperthermophilic archaeon with a wide temperature range isolated from an oil-immersed chimney in the Guaymas Basin.</title>
        <authorList>
            <person name="Zhao W."/>
            <person name="Zeng X."/>
            <person name="Xiao X."/>
        </authorList>
    </citation>
    <scope>NUCLEOTIDE SEQUENCE [LARGE SCALE GENOMIC DNA]</scope>
    <source>
        <strain evidence="1 2">A501</strain>
    </source>
</reference>
<evidence type="ECO:0000313" key="1">
    <source>
        <dbReference type="EMBL" id="AIU68999.1"/>
    </source>
</evidence>
<evidence type="ECO:0008006" key="3">
    <source>
        <dbReference type="Google" id="ProtNLM"/>
    </source>
</evidence>
<dbReference type="STRING" id="1505907.TEU_00835"/>
<dbReference type="GeneID" id="25151975"/>
<protein>
    <recommendedName>
        <fullName evidence="3">Butyrate kinase</fullName>
    </recommendedName>
</protein>
<dbReference type="AlphaFoldDB" id="A0A097QR89"/>